<accession>A0A8D9GYR4</accession>
<dbReference type="EMBL" id="LS974617">
    <property type="protein sequence ID" value="CAG7889415.1"/>
    <property type="molecule type" value="Genomic_DNA"/>
</dbReference>
<dbReference type="Gramene" id="A01p34910.2_BraZ1">
    <property type="protein sequence ID" value="A01p34910.2_BraZ1.CDS"/>
    <property type="gene ID" value="A01g34910.2_BraZ1"/>
</dbReference>
<dbReference type="AlphaFoldDB" id="A0A8D9GYR4"/>
<protein>
    <submittedName>
        <fullName evidence="1">Uncharacterized protein</fullName>
    </submittedName>
</protein>
<proteinExistence type="predicted"/>
<evidence type="ECO:0000313" key="2">
    <source>
        <dbReference type="Proteomes" id="UP000694005"/>
    </source>
</evidence>
<sequence>MFSRKRISQMRRTLAERYRAMVALWHREAPSPKWNSCKTGREIEGCVCLSSKDINFVGYTYKNVETVNEHQLSGIQDESAGGTTSYQGSFLKHLPPQIQKFQRKSANRAHHPDDTDF</sequence>
<dbReference type="Proteomes" id="UP000694005">
    <property type="component" value="Chromosome A01"/>
</dbReference>
<gene>
    <name evidence="1" type="ORF">BRAPAZ1V2_A01P34910.2</name>
</gene>
<name>A0A8D9GYR4_BRACM</name>
<organism evidence="1 2">
    <name type="scientific">Brassica campestris</name>
    <name type="common">Field mustard</name>
    <dbReference type="NCBI Taxonomy" id="3711"/>
    <lineage>
        <taxon>Eukaryota</taxon>
        <taxon>Viridiplantae</taxon>
        <taxon>Streptophyta</taxon>
        <taxon>Embryophyta</taxon>
        <taxon>Tracheophyta</taxon>
        <taxon>Spermatophyta</taxon>
        <taxon>Magnoliopsida</taxon>
        <taxon>eudicotyledons</taxon>
        <taxon>Gunneridae</taxon>
        <taxon>Pentapetalae</taxon>
        <taxon>rosids</taxon>
        <taxon>malvids</taxon>
        <taxon>Brassicales</taxon>
        <taxon>Brassicaceae</taxon>
        <taxon>Brassiceae</taxon>
        <taxon>Brassica</taxon>
    </lineage>
</organism>
<reference evidence="1 2" key="1">
    <citation type="submission" date="2021-07" db="EMBL/GenBank/DDBJ databases">
        <authorList>
            <consortium name="Genoscope - CEA"/>
            <person name="William W."/>
        </authorList>
    </citation>
    <scope>NUCLEOTIDE SEQUENCE [LARGE SCALE GENOMIC DNA]</scope>
</reference>
<evidence type="ECO:0000313" key="1">
    <source>
        <dbReference type="EMBL" id="CAG7889415.1"/>
    </source>
</evidence>